<feature type="domain" description="Chromo" evidence="4">
    <location>
        <begin position="58"/>
        <end position="118"/>
    </location>
</feature>
<reference evidence="6" key="1">
    <citation type="submission" date="2017-01" db="EMBL/GenBank/DDBJ databases">
        <title>Comparative genomics of anhydrobiosis in the tardigrade Hypsibius dujardini.</title>
        <authorList>
            <person name="Yoshida Y."/>
            <person name="Koutsovoulos G."/>
            <person name="Laetsch D."/>
            <person name="Stevens L."/>
            <person name="Kumar S."/>
            <person name="Horikawa D."/>
            <person name="Ishino K."/>
            <person name="Komine S."/>
            <person name="Tomita M."/>
            <person name="Blaxter M."/>
            <person name="Arakawa K."/>
        </authorList>
    </citation>
    <scope>NUCLEOTIDE SEQUENCE [LARGE SCALE GENOMIC DNA]</scope>
    <source>
        <strain evidence="6">Z151</strain>
    </source>
</reference>
<comment type="subcellular location">
    <subcellularLocation>
        <location evidence="1">Nucleus</location>
    </subcellularLocation>
</comment>
<dbReference type="SUPFAM" id="SSF54160">
    <property type="entry name" value="Chromo domain-like"/>
    <property type="match status" value="3"/>
</dbReference>
<keyword evidence="2" id="KW-0539">Nucleus</keyword>
<evidence type="ECO:0000259" key="4">
    <source>
        <dbReference type="PROSITE" id="PS50013"/>
    </source>
</evidence>
<feature type="compositionally biased region" description="Acidic residues" evidence="3">
    <location>
        <begin position="118"/>
        <end position="128"/>
    </location>
</feature>
<dbReference type="InterPro" id="IPR023779">
    <property type="entry name" value="Chromodomain_CS"/>
</dbReference>
<dbReference type="EMBL" id="MTYJ01000081">
    <property type="protein sequence ID" value="OQV15887.1"/>
    <property type="molecule type" value="Genomic_DNA"/>
</dbReference>
<evidence type="ECO:0000313" key="5">
    <source>
        <dbReference type="EMBL" id="OQV15887.1"/>
    </source>
</evidence>
<dbReference type="SMART" id="SM00298">
    <property type="entry name" value="CHROMO"/>
    <property type="match status" value="3"/>
</dbReference>
<sequence length="601" mass="66333">MSFYSEMVGVMNEDSAAAAEIAELEISTVEEPDQGPGKHGEDTEDEDEDDEELAADEWKVEEVVGRRQKKGQSTMEYKIRWVGYKAADDTWEPESGLFCHDLIAKYNLEHPMPPAPEDGAEGDDETELPSDTYLIEKILDSRQRGSKNNRRTEYFVKWQGYEDADNSWEADLDAPDLIREFEAERAKNPRAGSSTSSGRRPTTASESKASSAKRATSVKRPASSRVATGTAKRAPSSRQQKQANRRPESLEIDPDVEEVYEVEMILRHRDGNQGRVYLVQWKGYEKPTWEPAYSLQCPDLLTAYERAAVSPAKIPTPAPRKKIVAMMTTGRKAPSPTMPAASLRTLKYGNGVVPAGSPYPTTKPAVAATARSSRRQRDSEVPVATDPATDLSEFFSVLPGRSVTTPSSARYPRRGVQTSGSATPSLVPVRNCRGGGGQKKAQDPAVKTNGRAAASNGKYVSPAKASAPPIASTRLILERQKQDYSKDLHVHLLRGSEIVAMKAFKYNPTDIAEWNNFAYDPNSIMFEDEPVKVFGRGSFVDFPGENWYLIIQGAAPHLNLGVTEEFMLQRYPNTVASLDVNNLLQVGIEQVGYDAEGDMKE</sequence>
<evidence type="ECO:0000256" key="2">
    <source>
        <dbReference type="ARBA" id="ARBA00023242"/>
    </source>
</evidence>
<feature type="domain" description="Chromo" evidence="4">
    <location>
        <begin position="260"/>
        <end position="306"/>
    </location>
</feature>
<keyword evidence="6" id="KW-1185">Reference proteome</keyword>
<feature type="compositionally biased region" description="Basic and acidic residues" evidence="3">
    <location>
        <begin position="56"/>
        <end position="65"/>
    </location>
</feature>
<dbReference type="CDD" id="cd00024">
    <property type="entry name" value="CD_CSD"/>
    <property type="match status" value="2"/>
</dbReference>
<feature type="domain" description="Chromo" evidence="4">
    <location>
        <begin position="133"/>
        <end position="169"/>
    </location>
</feature>
<dbReference type="PANTHER" id="PTHR22812">
    <property type="entry name" value="CHROMOBOX PROTEIN"/>
    <property type="match status" value="1"/>
</dbReference>
<dbReference type="InterPro" id="IPR023780">
    <property type="entry name" value="Chromo_domain"/>
</dbReference>
<dbReference type="GO" id="GO:0005634">
    <property type="term" value="C:nucleus"/>
    <property type="evidence" value="ECO:0007669"/>
    <property type="project" value="UniProtKB-SubCell"/>
</dbReference>
<proteinExistence type="predicted"/>
<feature type="region of interest" description="Disordered" evidence="3">
    <location>
        <begin position="402"/>
        <end position="465"/>
    </location>
</feature>
<dbReference type="PROSITE" id="PS50013">
    <property type="entry name" value="CHROMO_2"/>
    <property type="match status" value="3"/>
</dbReference>
<feature type="region of interest" description="Disordered" evidence="3">
    <location>
        <begin position="183"/>
        <end position="252"/>
    </location>
</feature>
<evidence type="ECO:0000256" key="3">
    <source>
        <dbReference type="SAM" id="MobiDB-lite"/>
    </source>
</evidence>
<feature type="region of interest" description="Disordered" evidence="3">
    <location>
        <begin position="111"/>
        <end position="132"/>
    </location>
</feature>
<dbReference type="Pfam" id="PF00385">
    <property type="entry name" value="Chromo"/>
    <property type="match status" value="3"/>
</dbReference>
<feature type="compositionally biased region" description="Low complexity" evidence="3">
    <location>
        <begin position="189"/>
        <end position="219"/>
    </location>
</feature>
<feature type="region of interest" description="Disordered" evidence="3">
    <location>
        <begin position="22"/>
        <end position="72"/>
    </location>
</feature>
<dbReference type="Proteomes" id="UP000192578">
    <property type="component" value="Unassembled WGS sequence"/>
</dbReference>
<accession>A0A1W0WL48</accession>
<dbReference type="PROSITE" id="PS00598">
    <property type="entry name" value="CHROMO_1"/>
    <property type="match status" value="1"/>
</dbReference>
<dbReference type="InterPro" id="IPR051219">
    <property type="entry name" value="Heterochromatin_chromo-domain"/>
</dbReference>
<dbReference type="AlphaFoldDB" id="A0A1W0WL48"/>
<dbReference type="InterPro" id="IPR016197">
    <property type="entry name" value="Chromo-like_dom_sf"/>
</dbReference>
<organism evidence="5 6">
    <name type="scientific">Hypsibius exemplaris</name>
    <name type="common">Freshwater tardigrade</name>
    <dbReference type="NCBI Taxonomy" id="2072580"/>
    <lineage>
        <taxon>Eukaryota</taxon>
        <taxon>Metazoa</taxon>
        <taxon>Ecdysozoa</taxon>
        <taxon>Tardigrada</taxon>
        <taxon>Eutardigrada</taxon>
        <taxon>Parachela</taxon>
        <taxon>Hypsibioidea</taxon>
        <taxon>Hypsibiidae</taxon>
        <taxon>Hypsibius</taxon>
    </lineage>
</organism>
<protein>
    <recommendedName>
        <fullName evidence="4">Chromo domain-containing protein</fullName>
    </recommendedName>
</protein>
<gene>
    <name evidence="5" type="ORF">BV898_09983</name>
</gene>
<dbReference type="Gene3D" id="2.40.50.40">
    <property type="match status" value="3"/>
</dbReference>
<dbReference type="InterPro" id="IPR000953">
    <property type="entry name" value="Chromo/chromo_shadow_dom"/>
</dbReference>
<feature type="compositionally biased region" description="Acidic residues" evidence="3">
    <location>
        <begin position="42"/>
        <end position="55"/>
    </location>
</feature>
<evidence type="ECO:0000256" key="1">
    <source>
        <dbReference type="ARBA" id="ARBA00004123"/>
    </source>
</evidence>
<dbReference type="OrthoDB" id="5376140at2759"/>
<evidence type="ECO:0000313" key="6">
    <source>
        <dbReference type="Proteomes" id="UP000192578"/>
    </source>
</evidence>
<comment type="caution">
    <text evidence="5">The sequence shown here is derived from an EMBL/GenBank/DDBJ whole genome shotgun (WGS) entry which is preliminary data.</text>
</comment>
<name>A0A1W0WL48_HYPEX</name>